<dbReference type="PANTHER" id="PTHR34201:SF6">
    <property type="entry name" value="GLYCINE-RICH PROTEIN"/>
    <property type="match status" value="1"/>
</dbReference>
<dbReference type="InterPro" id="IPR053288">
    <property type="entry name" value="TGD_Bridge_Protein"/>
</dbReference>
<dbReference type="RefSeq" id="XP_030536769.1">
    <property type="nucleotide sequence ID" value="XM_030680909.1"/>
</dbReference>
<dbReference type="AlphaFoldDB" id="A0A8B8PPT4"/>
<gene>
    <name evidence="3" type="primary">LOC115745387</name>
</gene>
<keyword evidence="2" id="KW-1185">Reference proteome</keyword>
<accession>A0A8B8PPT4</accession>
<feature type="region of interest" description="Disordered" evidence="1">
    <location>
        <begin position="1"/>
        <end position="33"/>
    </location>
</feature>
<evidence type="ECO:0000313" key="2">
    <source>
        <dbReference type="Proteomes" id="UP000827889"/>
    </source>
</evidence>
<proteinExistence type="predicted"/>
<dbReference type="GeneID" id="115745387"/>
<organism evidence="2 3">
    <name type="scientific">Rhodamnia argentea</name>
    <dbReference type="NCBI Taxonomy" id="178133"/>
    <lineage>
        <taxon>Eukaryota</taxon>
        <taxon>Viridiplantae</taxon>
        <taxon>Streptophyta</taxon>
        <taxon>Embryophyta</taxon>
        <taxon>Tracheophyta</taxon>
        <taxon>Spermatophyta</taxon>
        <taxon>Magnoliopsida</taxon>
        <taxon>eudicotyledons</taxon>
        <taxon>Gunneridae</taxon>
        <taxon>Pentapetalae</taxon>
        <taxon>rosids</taxon>
        <taxon>malvids</taxon>
        <taxon>Myrtales</taxon>
        <taxon>Myrtaceae</taxon>
        <taxon>Myrtoideae</taxon>
        <taxon>Myrteae</taxon>
        <taxon>Australasian group</taxon>
        <taxon>Rhodamnia</taxon>
    </lineage>
</organism>
<feature type="compositionally biased region" description="Polar residues" evidence="1">
    <location>
        <begin position="1"/>
        <end position="22"/>
    </location>
</feature>
<sequence length="134" mass="14053">MSSRPKSGNITPESLWTWTATPNGKPKRKRRGDKRFPVAEFLQDKHQQLQELVSGPGAGFGVGCGAGLGLGLVGGLGFDGSPWSHLKLVFGVGVGCGVGAGFGYGQGFGYGASLDSLSRDSKRSSKSERRIINL</sequence>
<dbReference type="Proteomes" id="UP000827889">
    <property type="component" value="Chromosome 8"/>
</dbReference>
<name>A0A8B8PPT4_9MYRT</name>
<reference evidence="3" key="1">
    <citation type="submission" date="2025-08" db="UniProtKB">
        <authorList>
            <consortium name="RefSeq"/>
        </authorList>
    </citation>
    <scope>IDENTIFICATION</scope>
    <source>
        <tissue evidence="3">Leaf</tissue>
    </source>
</reference>
<evidence type="ECO:0000313" key="3">
    <source>
        <dbReference type="RefSeq" id="XP_030536769.1"/>
    </source>
</evidence>
<evidence type="ECO:0000256" key="1">
    <source>
        <dbReference type="SAM" id="MobiDB-lite"/>
    </source>
</evidence>
<dbReference type="PANTHER" id="PTHR34201">
    <property type="entry name" value="GLYCINE-RICH PROTEIN"/>
    <property type="match status" value="1"/>
</dbReference>
<protein>
    <submittedName>
        <fullName evidence="3">Keratin, type II cytoskeletal 5</fullName>
    </submittedName>
</protein>
<dbReference type="KEGG" id="rarg:115745387"/>